<dbReference type="PATRIC" id="fig|1227739.3.peg.64"/>
<dbReference type="HOGENOM" id="CLU_3044197_0_0_10"/>
<keyword evidence="2" id="KW-1185">Reference proteome</keyword>
<keyword evidence="1" id="KW-0614">Plasmid</keyword>
<dbReference type="KEGG" id="hsw:Hsw_PA0028"/>
<dbReference type="Proteomes" id="UP000019423">
    <property type="component" value="Plasmid pHsw1"/>
</dbReference>
<evidence type="ECO:0000313" key="2">
    <source>
        <dbReference type="Proteomes" id="UP000019423"/>
    </source>
</evidence>
<evidence type="ECO:0000313" key="1">
    <source>
        <dbReference type="EMBL" id="AHJ95361.1"/>
    </source>
</evidence>
<protein>
    <submittedName>
        <fullName evidence="1">Uncharacterized protein</fullName>
    </submittedName>
</protein>
<gene>
    <name evidence="1" type="ORF">Hsw_PA0028</name>
</gene>
<accession>W8EYC9</accession>
<sequence>MYQTFNQGHNRRVTLAGTMRTRLFRELATSEAYELGARDVNNYLLVEQQPSCAL</sequence>
<dbReference type="EMBL" id="CP007144">
    <property type="protein sequence ID" value="AHJ95361.1"/>
    <property type="molecule type" value="Genomic_DNA"/>
</dbReference>
<dbReference type="AlphaFoldDB" id="W8EYC9"/>
<dbReference type="RefSeq" id="WP_155832731.1">
    <property type="nucleotide sequence ID" value="NZ_CP007144.1"/>
</dbReference>
<organism evidence="1 2">
    <name type="scientific">Hymenobacter swuensis DY53</name>
    <dbReference type="NCBI Taxonomy" id="1227739"/>
    <lineage>
        <taxon>Bacteria</taxon>
        <taxon>Pseudomonadati</taxon>
        <taxon>Bacteroidota</taxon>
        <taxon>Cytophagia</taxon>
        <taxon>Cytophagales</taxon>
        <taxon>Hymenobacteraceae</taxon>
        <taxon>Hymenobacter</taxon>
    </lineage>
</organism>
<geneLocation type="plasmid" evidence="1 2">
    <name>pHsw1</name>
</geneLocation>
<reference evidence="1 2" key="1">
    <citation type="submission" date="2014-01" db="EMBL/GenBank/DDBJ databases">
        <title>Complete sequence of plasmid1 of ionizing-radiation resistance bacterium Hymenobacter swuensis DY53.</title>
        <authorList>
            <person name="Jung J.-H."/>
            <person name="Jeong S.-W."/>
            <person name="Joe M.-H."/>
            <person name="Cho y.-j."/>
            <person name="Kim M.-K."/>
            <person name="Lim S.-Y."/>
        </authorList>
    </citation>
    <scope>NUCLEOTIDE SEQUENCE [LARGE SCALE GENOMIC DNA]</scope>
    <source>
        <strain evidence="1 2">DY53</strain>
        <plasmid evidence="1 2">pHsw1</plasmid>
    </source>
</reference>
<name>W8EYC9_9BACT</name>
<proteinExistence type="predicted"/>